<organism evidence="1 2">
    <name type="scientific">Candidatus Wolfebacteria bacterium GW2011_GWB1_41_12</name>
    <dbReference type="NCBI Taxonomy" id="1619006"/>
    <lineage>
        <taxon>Bacteria</taxon>
        <taxon>Candidatus Wolfeibacteriota</taxon>
    </lineage>
</organism>
<sequence length="362" mass="39588">MIKKRIIVIIVADMFDFLSRSTLGVDIGTASIKIVEIAKSLPKPKLKNYGILRSRTYLERPNSAIQTNSLKILEKETADLLRILVKKAKFKSRNAVASIPSFSAFTTLLEMPIMSGVDVSKTMPFQIRQHIPLPVSEVVIDWNKVGEREDEEGLKQQILMIAVPIEIKNKYQNIFKLAGLNLKSLETESVSLVRALAAADPSPALIIDIGAYSTNIAVSENGFLKTNFFSDFAGASLTKAIANGLNIGVKRAEELKKERGLMGGGGDYELSTLSEPHLDVIIEETNRAKNNYEKSFSRKIERAIIAGGGANLPGIGNYFEKRLGMATTIGSAFSRINYPPEIGLFSKELGPEFAVAVGLGLK</sequence>
<dbReference type="CDD" id="cd24049">
    <property type="entry name" value="ASKHA_NBD_PilM"/>
    <property type="match status" value="1"/>
</dbReference>
<evidence type="ECO:0000313" key="1">
    <source>
        <dbReference type="EMBL" id="KKR88949.1"/>
    </source>
</evidence>
<comment type="caution">
    <text evidence="1">The sequence shown here is derived from an EMBL/GenBank/DDBJ whole genome shotgun (WGS) entry which is preliminary data.</text>
</comment>
<dbReference type="NCBIfam" id="TIGR01175">
    <property type="entry name" value="pilM"/>
    <property type="match status" value="1"/>
</dbReference>
<reference evidence="1 2" key="1">
    <citation type="journal article" date="2015" name="Nature">
        <title>rRNA introns, odd ribosomes, and small enigmatic genomes across a large radiation of phyla.</title>
        <authorList>
            <person name="Brown C.T."/>
            <person name="Hug L.A."/>
            <person name="Thomas B.C."/>
            <person name="Sharon I."/>
            <person name="Castelle C.J."/>
            <person name="Singh A."/>
            <person name="Wilkins M.J."/>
            <person name="Williams K.H."/>
            <person name="Banfield J.F."/>
        </authorList>
    </citation>
    <scope>NUCLEOTIDE SEQUENCE [LARGE SCALE GENOMIC DNA]</scope>
</reference>
<evidence type="ECO:0000313" key="2">
    <source>
        <dbReference type="Proteomes" id="UP000033918"/>
    </source>
</evidence>
<dbReference type="InterPro" id="IPR043129">
    <property type="entry name" value="ATPase_NBD"/>
</dbReference>
<name>A0A0G0UJJ7_9BACT</name>
<dbReference type="InterPro" id="IPR005883">
    <property type="entry name" value="PilM"/>
</dbReference>
<dbReference type="PANTHER" id="PTHR32432:SF3">
    <property type="entry name" value="ETHANOLAMINE UTILIZATION PROTEIN EUTJ"/>
    <property type="match status" value="1"/>
</dbReference>
<dbReference type="Pfam" id="PF11104">
    <property type="entry name" value="PilM_2"/>
    <property type="match status" value="1"/>
</dbReference>
<dbReference type="Proteomes" id="UP000033918">
    <property type="component" value="Unassembled WGS sequence"/>
</dbReference>
<gene>
    <name evidence="1" type="ORF">UU38_C0003G0201</name>
</gene>
<dbReference type="Gene3D" id="3.30.420.40">
    <property type="match status" value="2"/>
</dbReference>
<dbReference type="SUPFAM" id="SSF53067">
    <property type="entry name" value="Actin-like ATPase domain"/>
    <property type="match status" value="2"/>
</dbReference>
<dbReference type="PIRSF" id="PIRSF019169">
    <property type="entry name" value="PilM"/>
    <property type="match status" value="1"/>
</dbReference>
<dbReference type="PANTHER" id="PTHR32432">
    <property type="entry name" value="CELL DIVISION PROTEIN FTSA-RELATED"/>
    <property type="match status" value="1"/>
</dbReference>
<proteinExistence type="predicted"/>
<dbReference type="Gene3D" id="3.30.1490.300">
    <property type="match status" value="1"/>
</dbReference>
<dbReference type="AlphaFoldDB" id="A0A0G0UJJ7"/>
<dbReference type="EMBL" id="LCAK01000003">
    <property type="protein sequence ID" value="KKR88949.1"/>
    <property type="molecule type" value="Genomic_DNA"/>
</dbReference>
<accession>A0A0G0UJJ7</accession>
<dbReference type="InterPro" id="IPR050696">
    <property type="entry name" value="FtsA/MreB"/>
</dbReference>
<protein>
    <submittedName>
        <fullName evidence="1">Type IV pilus assembly protein PilM</fullName>
    </submittedName>
</protein>